<feature type="transmembrane region" description="Helical" evidence="2">
    <location>
        <begin position="149"/>
        <end position="169"/>
    </location>
</feature>
<evidence type="ECO:0000313" key="4">
    <source>
        <dbReference type="EMBL" id="MCM2436566.1"/>
    </source>
</evidence>
<protein>
    <submittedName>
        <fullName evidence="4">Helix-turn-helix transcriptional regulator</fullName>
    </submittedName>
</protein>
<evidence type="ECO:0000256" key="2">
    <source>
        <dbReference type="SAM" id="Phobius"/>
    </source>
</evidence>
<feature type="transmembrane region" description="Helical" evidence="2">
    <location>
        <begin position="84"/>
        <end position="103"/>
    </location>
</feature>
<keyword evidence="2" id="KW-1133">Transmembrane helix</keyword>
<gene>
    <name evidence="4" type="ORF">KAK10_01270</name>
</gene>
<dbReference type="PROSITE" id="PS50943">
    <property type="entry name" value="HTH_CROC1"/>
    <property type="match status" value="1"/>
</dbReference>
<organism evidence="4 5">
    <name type="scientific">Periweissella beninensis</name>
    <dbReference type="NCBI Taxonomy" id="504936"/>
    <lineage>
        <taxon>Bacteria</taxon>
        <taxon>Bacillati</taxon>
        <taxon>Bacillota</taxon>
        <taxon>Bacilli</taxon>
        <taxon>Lactobacillales</taxon>
        <taxon>Lactobacillaceae</taxon>
        <taxon>Periweissella</taxon>
    </lineage>
</organism>
<proteinExistence type="predicted"/>
<feature type="transmembrane region" description="Helical" evidence="2">
    <location>
        <begin position="175"/>
        <end position="194"/>
    </location>
</feature>
<evidence type="ECO:0000259" key="3">
    <source>
        <dbReference type="PROSITE" id="PS50943"/>
    </source>
</evidence>
<dbReference type="EMBL" id="JAGMVS010000037">
    <property type="protein sequence ID" value="MCM2436566.1"/>
    <property type="molecule type" value="Genomic_DNA"/>
</dbReference>
<keyword evidence="2" id="KW-0472">Membrane</keyword>
<dbReference type="InterPro" id="IPR001387">
    <property type="entry name" value="Cro/C1-type_HTH"/>
</dbReference>
<dbReference type="Gene3D" id="1.10.260.40">
    <property type="entry name" value="lambda repressor-like DNA-binding domains"/>
    <property type="match status" value="1"/>
</dbReference>
<feature type="domain" description="HTH cro/C1-type" evidence="3">
    <location>
        <begin position="7"/>
        <end position="61"/>
    </location>
</feature>
<comment type="caution">
    <text evidence="4">The sequence shown here is derived from an EMBL/GenBank/DDBJ whole genome shotgun (WGS) entry which is preliminary data.</text>
</comment>
<evidence type="ECO:0000256" key="1">
    <source>
        <dbReference type="ARBA" id="ARBA00023125"/>
    </source>
</evidence>
<accession>A0ABT0VFF5</accession>
<dbReference type="SUPFAM" id="SSF47413">
    <property type="entry name" value="lambda repressor-like DNA-binding domains"/>
    <property type="match status" value="1"/>
</dbReference>
<dbReference type="Pfam" id="PF01381">
    <property type="entry name" value="HTH_3"/>
    <property type="match status" value="1"/>
</dbReference>
<keyword evidence="1" id="KW-0238">DNA-binding</keyword>
<keyword evidence="5" id="KW-1185">Reference proteome</keyword>
<dbReference type="SMART" id="SM00530">
    <property type="entry name" value="HTH_XRE"/>
    <property type="match status" value="1"/>
</dbReference>
<feature type="transmembrane region" description="Helical" evidence="2">
    <location>
        <begin position="109"/>
        <end position="129"/>
    </location>
</feature>
<dbReference type="PANTHER" id="PTHR46558">
    <property type="entry name" value="TRACRIPTIONAL REGULATORY PROTEIN-RELATED-RELATED"/>
    <property type="match status" value="1"/>
</dbReference>
<sequence length="199" mass="22479">MQFGERLKKARTDKKVTQEEVAKAFFITRQTISNWETGKTYPDIDNLIKLSDYYAISLDILLKEDNQMVNHVEKQIVFRSIKPMICLLLISDIIFLLIISLQISKILRIDQISMLIIIGFGCLNAFTLIEASFINYKIASKLQKQRLQVNKFTIISSALIISGLLLSLVLDQPMLGGGVTGIGIASLIISLIKLKYQKN</sequence>
<keyword evidence="2" id="KW-0812">Transmembrane</keyword>
<dbReference type="PANTHER" id="PTHR46558:SF4">
    <property type="entry name" value="DNA-BIDING PHAGE PROTEIN"/>
    <property type="match status" value="1"/>
</dbReference>
<dbReference type="InterPro" id="IPR010982">
    <property type="entry name" value="Lambda_DNA-bd_dom_sf"/>
</dbReference>
<dbReference type="Proteomes" id="UP001057481">
    <property type="component" value="Unassembled WGS sequence"/>
</dbReference>
<dbReference type="RefSeq" id="WP_205143047.1">
    <property type="nucleotide sequence ID" value="NZ_JAGMVS010000037.1"/>
</dbReference>
<dbReference type="CDD" id="cd00093">
    <property type="entry name" value="HTH_XRE"/>
    <property type="match status" value="1"/>
</dbReference>
<reference evidence="4" key="1">
    <citation type="submission" date="2021-04" db="EMBL/GenBank/DDBJ databases">
        <title>Taxonomic assessment of Weissella genus.</title>
        <authorList>
            <person name="Fanelli F."/>
            <person name="Chieffi D."/>
            <person name="Dell'Aquila A."/>
            <person name="Gyu-Sung C."/>
            <person name="Franz C.M.A.P."/>
            <person name="Fusco V."/>
        </authorList>
    </citation>
    <scope>NUCLEOTIDE SEQUENCE</scope>
    <source>
        <strain evidence="4">LMG 25373</strain>
    </source>
</reference>
<evidence type="ECO:0000313" key="5">
    <source>
        <dbReference type="Proteomes" id="UP001057481"/>
    </source>
</evidence>
<name>A0ABT0VFF5_9LACO</name>